<proteinExistence type="predicted"/>
<keyword evidence="4" id="KW-1185">Reference proteome</keyword>
<gene>
    <name evidence="3" type="ORF">ATANTOWER_018350</name>
</gene>
<organism evidence="3 4">
    <name type="scientific">Ataeniobius toweri</name>
    <dbReference type="NCBI Taxonomy" id="208326"/>
    <lineage>
        <taxon>Eukaryota</taxon>
        <taxon>Metazoa</taxon>
        <taxon>Chordata</taxon>
        <taxon>Craniata</taxon>
        <taxon>Vertebrata</taxon>
        <taxon>Euteleostomi</taxon>
        <taxon>Actinopterygii</taxon>
        <taxon>Neopterygii</taxon>
        <taxon>Teleostei</taxon>
        <taxon>Neoteleostei</taxon>
        <taxon>Acanthomorphata</taxon>
        <taxon>Ovalentaria</taxon>
        <taxon>Atherinomorphae</taxon>
        <taxon>Cyprinodontiformes</taxon>
        <taxon>Goodeidae</taxon>
        <taxon>Ataeniobius</taxon>
    </lineage>
</organism>
<dbReference type="EMBL" id="JAHUTI010013636">
    <property type="protein sequence ID" value="MED6237063.1"/>
    <property type="molecule type" value="Genomic_DNA"/>
</dbReference>
<evidence type="ECO:0000313" key="3">
    <source>
        <dbReference type="EMBL" id="MED6237063.1"/>
    </source>
</evidence>
<evidence type="ECO:0000256" key="2">
    <source>
        <dbReference type="SAM" id="SignalP"/>
    </source>
</evidence>
<sequence length="113" mass="12521">MHPVQKWTYSCIVKLSWLECLFGITAYGQHVCGKHVNLSRSCGPIMSADVFEDPADASADHKVEAAEEQGVDKSGQSLCRQTESSHMAGTLMRVSRSYCLSVHCDWKVQTMPT</sequence>
<name>A0ABU7AGD0_9TELE</name>
<evidence type="ECO:0000313" key="4">
    <source>
        <dbReference type="Proteomes" id="UP001345963"/>
    </source>
</evidence>
<comment type="caution">
    <text evidence="3">The sequence shown here is derived from an EMBL/GenBank/DDBJ whole genome shotgun (WGS) entry which is preliminary data.</text>
</comment>
<protein>
    <submittedName>
        <fullName evidence="3">Uncharacterized protein</fullName>
    </submittedName>
</protein>
<dbReference type="Proteomes" id="UP001345963">
    <property type="component" value="Unassembled WGS sequence"/>
</dbReference>
<keyword evidence="2" id="KW-0732">Signal</keyword>
<evidence type="ECO:0000256" key="1">
    <source>
        <dbReference type="SAM" id="MobiDB-lite"/>
    </source>
</evidence>
<feature type="signal peptide" evidence="2">
    <location>
        <begin position="1"/>
        <end position="28"/>
    </location>
</feature>
<feature type="region of interest" description="Disordered" evidence="1">
    <location>
        <begin position="57"/>
        <end position="77"/>
    </location>
</feature>
<feature type="chain" id="PRO_5046551979" evidence="2">
    <location>
        <begin position="29"/>
        <end position="113"/>
    </location>
</feature>
<accession>A0ABU7AGD0</accession>
<reference evidence="3 4" key="1">
    <citation type="submission" date="2021-07" db="EMBL/GenBank/DDBJ databases">
        <authorList>
            <person name="Palmer J.M."/>
        </authorList>
    </citation>
    <scope>NUCLEOTIDE SEQUENCE [LARGE SCALE GENOMIC DNA]</scope>
    <source>
        <strain evidence="3 4">AT_MEX2019</strain>
        <tissue evidence="3">Muscle</tissue>
    </source>
</reference>